<dbReference type="InterPro" id="IPR011989">
    <property type="entry name" value="ARM-like"/>
</dbReference>
<dbReference type="AlphaFoldDB" id="E4XW27"/>
<evidence type="ECO:0000313" key="2">
    <source>
        <dbReference type="EMBL" id="CBY13882.1"/>
    </source>
</evidence>
<dbReference type="InParanoid" id="E4XW27"/>
<dbReference type="GO" id="GO:0007165">
    <property type="term" value="P:signal transduction"/>
    <property type="evidence" value="ECO:0007669"/>
    <property type="project" value="InterPro"/>
</dbReference>
<dbReference type="PANTHER" id="PTHR10257:SF3">
    <property type="entry name" value="SERINE_THREONINE-PROTEIN PHOSPHATASE 2A 56 KDA REGULATORY SUBUNIT GAMMA ISOFORM"/>
    <property type="match status" value="1"/>
</dbReference>
<dbReference type="InterPro" id="IPR016024">
    <property type="entry name" value="ARM-type_fold"/>
</dbReference>
<evidence type="ECO:0000313" key="3">
    <source>
        <dbReference type="Proteomes" id="UP000001307"/>
    </source>
</evidence>
<keyword evidence="3" id="KW-1185">Reference proteome</keyword>
<dbReference type="SUPFAM" id="SSF48371">
    <property type="entry name" value="ARM repeat"/>
    <property type="match status" value="1"/>
</dbReference>
<dbReference type="EMBL" id="FN653230">
    <property type="protein sequence ID" value="CBY13882.1"/>
    <property type="molecule type" value="Genomic_DNA"/>
</dbReference>
<evidence type="ECO:0000256" key="1">
    <source>
        <dbReference type="ARBA" id="ARBA00009745"/>
    </source>
</evidence>
<dbReference type="Gene3D" id="1.25.10.10">
    <property type="entry name" value="Leucine-rich Repeat Variant"/>
    <property type="match status" value="1"/>
</dbReference>
<dbReference type="PANTHER" id="PTHR10257">
    <property type="entry name" value="SERINE/THREONINE PROTEIN PHOSPHATASE 2A PP2A REGULATORY SUBUNIT B"/>
    <property type="match status" value="1"/>
</dbReference>
<dbReference type="OrthoDB" id="10384590at2759"/>
<accession>E4XW27</accession>
<dbReference type="Pfam" id="PF01603">
    <property type="entry name" value="B56"/>
    <property type="match status" value="1"/>
</dbReference>
<reference evidence="2" key="1">
    <citation type="journal article" date="2010" name="Science">
        <title>Plasticity of animal genome architecture unmasked by rapid evolution of a pelagic tunicate.</title>
        <authorList>
            <person name="Denoeud F."/>
            <person name="Henriet S."/>
            <person name="Mungpakdee S."/>
            <person name="Aury J.M."/>
            <person name="Da Silva C."/>
            <person name="Brinkmann H."/>
            <person name="Mikhaleva J."/>
            <person name="Olsen L.C."/>
            <person name="Jubin C."/>
            <person name="Canestro C."/>
            <person name="Bouquet J.M."/>
            <person name="Danks G."/>
            <person name="Poulain J."/>
            <person name="Campsteijn C."/>
            <person name="Adamski M."/>
            <person name="Cross I."/>
            <person name="Yadetie F."/>
            <person name="Muffato M."/>
            <person name="Louis A."/>
            <person name="Butcher S."/>
            <person name="Tsagkogeorga G."/>
            <person name="Konrad A."/>
            <person name="Singh S."/>
            <person name="Jensen M.F."/>
            <person name="Cong E.H."/>
            <person name="Eikeseth-Otteraa H."/>
            <person name="Noel B."/>
            <person name="Anthouard V."/>
            <person name="Porcel B.M."/>
            <person name="Kachouri-Lafond R."/>
            <person name="Nishino A."/>
            <person name="Ugolini M."/>
            <person name="Chourrout P."/>
            <person name="Nishida H."/>
            <person name="Aasland R."/>
            <person name="Huzurbazar S."/>
            <person name="Westhof E."/>
            <person name="Delsuc F."/>
            <person name="Lehrach H."/>
            <person name="Reinhardt R."/>
            <person name="Weissenbach J."/>
            <person name="Roy S.W."/>
            <person name="Artiguenave F."/>
            <person name="Postlethwait J.H."/>
            <person name="Manak J.R."/>
            <person name="Thompson E.M."/>
            <person name="Jaillon O."/>
            <person name="Du Pasquier L."/>
            <person name="Boudinot P."/>
            <person name="Liberles D.A."/>
            <person name="Volff J.N."/>
            <person name="Philippe H."/>
            <person name="Lenhard B."/>
            <person name="Roest Crollius H."/>
            <person name="Wincker P."/>
            <person name="Chourrout D."/>
        </authorList>
    </citation>
    <scope>NUCLEOTIDE SEQUENCE [LARGE SCALE GENOMIC DNA]</scope>
</reference>
<dbReference type="GO" id="GO:0019888">
    <property type="term" value="F:protein phosphatase regulator activity"/>
    <property type="evidence" value="ECO:0007669"/>
    <property type="project" value="InterPro"/>
</dbReference>
<gene>
    <name evidence="2" type="ORF">GSOID_T00006835001</name>
</gene>
<dbReference type="InterPro" id="IPR002554">
    <property type="entry name" value="PP2A_B56"/>
</dbReference>
<organism evidence="2">
    <name type="scientific">Oikopleura dioica</name>
    <name type="common">Tunicate</name>
    <dbReference type="NCBI Taxonomy" id="34765"/>
    <lineage>
        <taxon>Eukaryota</taxon>
        <taxon>Metazoa</taxon>
        <taxon>Chordata</taxon>
        <taxon>Tunicata</taxon>
        <taxon>Appendicularia</taxon>
        <taxon>Copelata</taxon>
        <taxon>Oikopleuridae</taxon>
        <taxon>Oikopleura</taxon>
    </lineage>
</organism>
<dbReference type="Proteomes" id="UP000001307">
    <property type="component" value="Unassembled WGS sequence"/>
</dbReference>
<proteinExistence type="inferred from homology"/>
<dbReference type="GO" id="GO:0000159">
    <property type="term" value="C:protein phosphatase type 2A complex"/>
    <property type="evidence" value="ECO:0007669"/>
    <property type="project" value="InterPro"/>
</dbReference>
<name>E4XW27_OIKDI</name>
<protein>
    <submittedName>
        <fullName evidence="2">Uncharacterized protein</fullName>
    </submittedName>
</protein>
<sequence>MGWDSMRKSFSGKQIKARVSAAARNTKISVTNSPIRTEFEPDILKRLPQLSHVHPAEQLALLRAKIEYCSNMYSFKNKDQETERYRKHKSQTFIELTGLAKNSPMIMNESIRGDFVDMLHKNIVLLIPDYNEDMEEEIYKEPQFEHIGFALNLFAMILNNRHFKSSQMKTIITQNVISDFFQQMHHPDERIRESLKTVLHQIYTNFIVHRGYIRREISNYLLEFLYESDSYRGIPQIMQILGSIVSGFSVPLKAEHKVLLIKILIPLHCSRKSFIFNFLYTESQYSEQQK</sequence>
<comment type="similarity">
    <text evidence="1">Belongs to the phosphatase 2A regulatory subunit B56 family.</text>
</comment>